<dbReference type="GO" id="GO:0071028">
    <property type="term" value="P:nuclear mRNA surveillance"/>
    <property type="evidence" value="ECO:0007669"/>
    <property type="project" value="TreeGrafter"/>
</dbReference>
<dbReference type="CDD" id="cd11372">
    <property type="entry name" value="RNase_PH_RRP46"/>
    <property type="match status" value="1"/>
</dbReference>
<dbReference type="InterPro" id="IPR001247">
    <property type="entry name" value="ExoRNase_PH_dom1"/>
</dbReference>
<reference evidence="8 9" key="1">
    <citation type="journal article" date="2024" name="Science">
        <title>Giant polyketide synthase enzymes in the biosynthesis of giant marine polyether toxins.</title>
        <authorList>
            <person name="Fallon T.R."/>
            <person name="Shende V.V."/>
            <person name="Wierzbicki I.H."/>
            <person name="Pendleton A.L."/>
            <person name="Watervoot N.F."/>
            <person name="Auber R.P."/>
            <person name="Gonzalez D.J."/>
            <person name="Wisecaver J.H."/>
            <person name="Moore B.S."/>
        </authorList>
    </citation>
    <scope>NUCLEOTIDE SEQUENCE [LARGE SCALE GENOMIC DNA]</scope>
    <source>
        <strain evidence="8 9">12B1</strain>
    </source>
</reference>
<evidence type="ECO:0000313" key="8">
    <source>
        <dbReference type="EMBL" id="KAL1503401.1"/>
    </source>
</evidence>
<keyword evidence="9" id="KW-1185">Reference proteome</keyword>
<protein>
    <recommendedName>
        <fullName evidence="7">Exoribonuclease phosphorolytic domain-containing protein</fullName>
    </recommendedName>
</protein>
<evidence type="ECO:0000313" key="9">
    <source>
        <dbReference type="Proteomes" id="UP001515480"/>
    </source>
</evidence>
<dbReference type="GO" id="GO:0016075">
    <property type="term" value="P:rRNA catabolic process"/>
    <property type="evidence" value="ECO:0007669"/>
    <property type="project" value="TreeGrafter"/>
</dbReference>
<keyword evidence="3" id="KW-0698">rRNA processing</keyword>
<evidence type="ECO:0000256" key="1">
    <source>
        <dbReference type="ARBA" id="ARBA00004123"/>
    </source>
</evidence>
<comment type="caution">
    <text evidence="8">The sequence shown here is derived from an EMBL/GenBank/DDBJ whole genome shotgun (WGS) entry which is preliminary data.</text>
</comment>
<name>A0AB34ILW1_PRYPA</name>
<evidence type="ECO:0000256" key="3">
    <source>
        <dbReference type="ARBA" id="ARBA00022552"/>
    </source>
</evidence>
<dbReference type="AlphaFoldDB" id="A0AB34ILW1"/>
<evidence type="ECO:0000256" key="2">
    <source>
        <dbReference type="ARBA" id="ARBA00006678"/>
    </source>
</evidence>
<feature type="domain" description="Exoribonuclease phosphorolytic" evidence="7">
    <location>
        <begin position="11"/>
        <end position="131"/>
    </location>
</feature>
<proteinExistence type="inferred from homology"/>
<dbReference type="EMBL" id="JBGBPQ010000022">
    <property type="protein sequence ID" value="KAL1503401.1"/>
    <property type="molecule type" value="Genomic_DNA"/>
</dbReference>
<dbReference type="GO" id="GO:0071051">
    <property type="term" value="P:poly(A)-dependent snoRNA 3'-end processing"/>
    <property type="evidence" value="ECO:0007669"/>
    <property type="project" value="TreeGrafter"/>
</dbReference>
<dbReference type="GO" id="GO:0005730">
    <property type="term" value="C:nucleolus"/>
    <property type="evidence" value="ECO:0007669"/>
    <property type="project" value="TreeGrafter"/>
</dbReference>
<dbReference type="GO" id="GO:0003723">
    <property type="term" value="F:RNA binding"/>
    <property type="evidence" value="ECO:0007669"/>
    <property type="project" value="TreeGrafter"/>
</dbReference>
<feature type="region of interest" description="Disordered" evidence="6">
    <location>
        <begin position="1"/>
        <end position="29"/>
    </location>
</feature>
<dbReference type="Proteomes" id="UP001515480">
    <property type="component" value="Unassembled WGS sequence"/>
</dbReference>
<dbReference type="InterPro" id="IPR050080">
    <property type="entry name" value="RNase_PH"/>
</dbReference>
<dbReference type="SUPFAM" id="SSF55666">
    <property type="entry name" value="Ribonuclease PH domain 2-like"/>
    <property type="match status" value="1"/>
</dbReference>
<accession>A0AB34ILW1</accession>
<comment type="similarity">
    <text evidence="2">Belongs to the RNase PH family.</text>
</comment>
<evidence type="ECO:0000259" key="7">
    <source>
        <dbReference type="Pfam" id="PF01138"/>
    </source>
</evidence>
<dbReference type="SUPFAM" id="SSF54211">
    <property type="entry name" value="Ribosomal protein S5 domain 2-like"/>
    <property type="match status" value="1"/>
</dbReference>
<dbReference type="InterPro" id="IPR036345">
    <property type="entry name" value="ExoRNase_PH_dom2_sf"/>
</dbReference>
<evidence type="ECO:0000256" key="4">
    <source>
        <dbReference type="ARBA" id="ARBA00022835"/>
    </source>
</evidence>
<dbReference type="GO" id="GO:0000177">
    <property type="term" value="C:cytoplasmic exosome (RNase complex)"/>
    <property type="evidence" value="ECO:0007669"/>
    <property type="project" value="TreeGrafter"/>
</dbReference>
<dbReference type="PANTHER" id="PTHR11953">
    <property type="entry name" value="EXOSOME COMPLEX COMPONENT"/>
    <property type="match status" value="1"/>
</dbReference>
<dbReference type="Gene3D" id="3.30.230.70">
    <property type="entry name" value="GHMP Kinase, N-terminal domain"/>
    <property type="match status" value="1"/>
</dbReference>
<comment type="subcellular location">
    <subcellularLocation>
        <location evidence="1">Nucleus</location>
    </subcellularLocation>
</comment>
<organism evidence="8 9">
    <name type="scientific">Prymnesium parvum</name>
    <name type="common">Toxic golden alga</name>
    <dbReference type="NCBI Taxonomy" id="97485"/>
    <lineage>
        <taxon>Eukaryota</taxon>
        <taxon>Haptista</taxon>
        <taxon>Haptophyta</taxon>
        <taxon>Prymnesiophyceae</taxon>
        <taxon>Prymnesiales</taxon>
        <taxon>Prymnesiaceae</taxon>
        <taxon>Prymnesium</taxon>
    </lineage>
</organism>
<dbReference type="PANTHER" id="PTHR11953:SF1">
    <property type="entry name" value="EXOSOME COMPLEX COMPONENT RRP46"/>
    <property type="match status" value="1"/>
</dbReference>
<evidence type="ECO:0000256" key="5">
    <source>
        <dbReference type="ARBA" id="ARBA00023242"/>
    </source>
</evidence>
<keyword evidence="5" id="KW-0539">Nucleus</keyword>
<dbReference type="Pfam" id="PF01138">
    <property type="entry name" value="RNase_PH"/>
    <property type="match status" value="1"/>
</dbReference>
<evidence type="ECO:0000256" key="6">
    <source>
        <dbReference type="SAM" id="MobiDB-lite"/>
    </source>
</evidence>
<gene>
    <name evidence="8" type="ORF">AB1Y20_011452</name>
</gene>
<keyword evidence="4" id="KW-0271">Exosome</keyword>
<dbReference type="InterPro" id="IPR020568">
    <property type="entry name" value="Ribosomal_Su5_D2-typ_SF"/>
</dbReference>
<dbReference type="InterPro" id="IPR027408">
    <property type="entry name" value="PNPase/RNase_PH_dom_sf"/>
</dbReference>
<dbReference type="GO" id="GO:0006364">
    <property type="term" value="P:rRNA processing"/>
    <property type="evidence" value="ECO:0007669"/>
    <property type="project" value="UniProtKB-KW"/>
</dbReference>
<dbReference type="GO" id="GO:0000176">
    <property type="term" value="C:nuclear exosome (RNase complex)"/>
    <property type="evidence" value="ECO:0007669"/>
    <property type="project" value="TreeGrafter"/>
</dbReference>
<dbReference type="GO" id="GO:0034475">
    <property type="term" value="P:U4 snRNA 3'-end processing"/>
    <property type="evidence" value="ECO:0007669"/>
    <property type="project" value="TreeGrafter"/>
</dbReference>
<sequence length="278" mass="30063">MPRPDGRLPNQIRPFAATPGALSRADGSSRFSHERTELLASVYGPCEARRARELSHTAAVEVLFRPRGGLPGPREREAEALLCRAVEYAALGALHPRTALSLVLQVVHDDGALLSAALHAACVALLHAGVPLRGMLAGCTIAILHDGEMVLDPTAQEELEARTVVSLGYMFRTCYQYDEGDEGAEGEEGGGNGDEWEPPKHTIERELLLSHVRGVLSQEEYALCLHAAQQAGICVSAFCRQVMERSTNCEAKLPSGRVTRDQDEAITQLLKESMDTSA</sequence>